<sequence>MHINYFLFNIIDERLSIIKLLIILLFISYWIISAPYAFQQ</sequence>
<organism evidence="2 3">
    <name type="scientific">Rickettsia rhipicephali str. Ect</name>
    <dbReference type="NCBI Taxonomy" id="1359199"/>
    <lineage>
        <taxon>Bacteria</taxon>
        <taxon>Pseudomonadati</taxon>
        <taxon>Pseudomonadota</taxon>
        <taxon>Alphaproteobacteria</taxon>
        <taxon>Rickettsiales</taxon>
        <taxon>Rickettsiaceae</taxon>
        <taxon>Rickettsieae</taxon>
        <taxon>Rickettsia</taxon>
        <taxon>spotted fever group</taxon>
    </lineage>
</organism>
<name>A0A0F3PJ42_RICRH</name>
<comment type="caution">
    <text evidence="2">The sequence shown here is derived from an EMBL/GenBank/DDBJ whole genome shotgun (WGS) entry which is preliminary data.</text>
</comment>
<reference evidence="2 3" key="1">
    <citation type="submission" date="2015-01" db="EMBL/GenBank/DDBJ databases">
        <title>Genome Sequencing of Rickettsiales.</title>
        <authorList>
            <person name="Daugherty S.C."/>
            <person name="Su Q."/>
            <person name="Abolude K."/>
            <person name="Beier-Sexton M."/>
            <person name="Carlyon J.A."/>
            <person name="Carter R."/>
            <person name="Day N.P."/>
            <person name="Dumler S.J."/>
            <person name="Dyachenko V."/>
            <person name="Godinez A."/>
            <person name="Kurtti T.J."/>
            <person name="Lichay M."/>
            <person name="Mullins K.E."/>
            <person name="Ott S."/>
            <person name="Pappas-Brown V."/>
            <person name="Paris D.H."/>
            <person name="Patel P."/>
            <person name="Richards A.L."/>
            <person name="Sadzewicz L."/>
            <person name="Sears K."/>
            <person name="Seidman D."/>
            <person name="Sengamalay N."/>
            <person name="Stenos J."/>
            <person name="Tallon L.J."/>
            <person name="Vincent G."/>
            <person name="Fraser C.M."/>
            <person name="Munderloh U."/>
            <person name="Dunning-Hotopp J.C."/>
        </authorList>
    </citation>
    <scope>NUCLEOTIDE SEQUENCE [LARGE SCALE GENOMIC DNA]</scope>
    <source>
        <strain evidence="2 3">Ect</strain>
    </source>
</reference>
<keyword evidence="1" id="KW-0472">Membrane</keyword>
<evidence type="ECO:0000313" key="3">
    <source>
        <dbReference type="Proteomes" id="UP000033591"/>
    </source>
</evidence>
<evidence type="ECO:0000313" key="2">
    <source>
        <dbReference type="EMBL" id="KJV79209.1"/>
    </source>
</evidence>
<dbReference type="AlphaFoldDB" id="A0A0F3PJ42"/>
<feature type="transmembrane region" description="Helical" evidence="1">
    <location>
        <begin position="20"/>
        <end position="38"/>
    </location>
</feature>
<dbReference type="Proteomes" id="UP000033591">
    <property type="component" value="Unassembled WGS sequence"/>
</dbReference>
<proteinExistence type="predicted"/>
<keyword evidence="1" id="KW-0812">Transmembrane</keyword>
<evidence type="ECO:0000256" key="1">
    <source>
        <dbReference type="SAM" id="Phobius"/>
    </source>
</evidence>
<keyword evidence="1" id="KW-1133">Transmembrane helix</keyword>
<accession>A0A0F3PJ42</accession>
<gene>
    <name evidence="2" type="ORF">RMAECT_1261</name>
</gene>
<protein>
    <submittedName>
        <fullName evidence="2">Putative membrane protein</fullName>
    </submittedName>
</protein>
<dbReference type="PATRIC" id="fig|1359199.3.peg.1241"/>
<dbReference type="EMBL" id="LAOC01000001">
    <property type="protein sequence ID" value="KJV79209.1"/>
    <property type="molecule type" value="Genomic_DNA"/>
</dbReference>